<dbReference type="EMBL" id="CAVLGL010000087">
    <property type="protein sequence ID" value="CAK1592101.1"/>
    <property type="molecule type" value="Genomic_DNA"/>
</dbReference>
<organism evidence="2 3">
    <name type="scientific">Parnassius mnemosyne</name>
    <name type="common">clouded apollo</name>
    <dbReference type="NCBI Taxonomy" id="213953"/>
    <lineage>
        <taxon>Eukaryota</taxon>
        <taxon>Metazoa</taxon>
        <taxon>Ecdysozoa</taxon>
        <taxon>Arthropoda</taxon>
        <taxon>Hexapoda</taxon>
        <taxon>Insecta</taxon>
        <taxon>Pterygota</taxon>
        <taxon>Neoptera</taxon>
        <taxon>Endopterygota</taxon>
        <taxon>Lepidoptera</taxon>
        <taxon>Glossata</taxon>
        <taxon>Ditrysia</taxon>
        <taxon>Papilionoidea</taxon>
        <taxon>Papilionidae</taxon>
        <taxon>Parnassiinae</taxon>
        <taxon>Parnassini</taxon>
        <taxon>Parnassius</taxon>
        <taxon>Driopa</taxon>
    </lineage>
</organism>
<feature type="compositionally biased region" description="Low complexity" evidence="1">
    <location>
        <begin position="734"/>
        <end position="749"/>
    </location>
</feature>
<feature type="region of interest" description="Disordered" evidence="1">
    <location>
        <begin position="47"/>
        <end position="283"/>
    </location>
</feature>
<feature type="compositionally biased region" description="Basic and acidic residues" evidence="1">
    <location>
        <begin position="150"/>
        <end position="212"/>
    </location>
</feature>
<feature type="compositionally biased region" description="Basic and acidic residues" evidence="1">
    <location>
        <begin position="85"/>
        <end position="111"/>
    </location>
</feature>
<evidence type="ECO:0000313" key="3">
    <source>
        <dbReference type="Proteomes" id="UP001314205"/>
    </source>
</evidence>
<dbReference type="AlphaFoldDB" id="A0AAV1LA35"/>
<feature type="region of interest" description="Disordered" evidence="1">
    <location>
        <begin position="701"/>
        <end position="787"/>
    </location>
</feature>
<feature type="compositionally biased region" description="Basic residues" evidence="1">
    <location>
        <begin position="378"/>
        <end position="388"/>
    </location>
</feature>
<sequence length="836" mass="91894">MAGGSESGAGGGDGTCEGGVVRVRRAGCGVTLSLSGRPDVPLARLLHQGLNKLEEPAPQPKQEAPQRKQTWEQALAHINQLAKGSNKDKEKKKQKEAQSAKTEAKQAKEQPKSQPEPEPQTLSKKQRKLLAKQQAEEEERKRQQQQQQADAKKKADKKADPPKLDAVSKKADKKAEANKKVEEKTKKKEENKECKKQEKAAEKKGKENKQEKIPPATAKTKQPAQQTQAQQQNTSKKEKKKEQQQQQQQKPQVINITPDTTIEVVSKKSPCSSENDKPPSCSIMEQLSSGVQVADLKLPPGITLTRVQPSEKKEAPPIKSVPLWRCSALAATPTPVARPAPVIHAQPGAPLYPAPHTEPPKTIIIPEPPQPQPQTTGKSKKAKKKAKKAAAAAAETADAKQDGAKMVTLRNPMFHPNLPPVQITNAPAAQKKAEIRIPDPIPMPPTACQATITPTSNGMYTIRNPLMSMMHQQSLMGLRNPSAPVNPINPLFNQPQYTYVNPNVYNPVQSVPTQTYVLDPSRNSPKNPENDFQNRIMNLASFTQKNEEGYSLFKTPEDNQQRNFLAPEYYVDDAAPKPVVSPNPIGTRPNVDTNRTFESESLFANPIQRPEPIGTPLRRDEGSEFSGSLYTPFGQEDRNVFRNALFNDKSDIGASVCKNEEVGVNHIANGDPLPYFQRLRVGSKLNNEVTIHHVTESKFYKGQEGPQSLDGITDESLFSRPSPPWPDTLYQKTNSHNHNAVNASSPSSPTGDSARDSGASPSPPADDGPGAVGEGVPHSHHESSVFLPDRSITNLSALEAAEREIESFKRFDFYFEPPRHKPRVQLDVNALRPANK</sequence>
<feature type="region of interest" description="Disordered" evidence="1">
    <location>
        <begin position="365"/>
        <end position="388"/>
    </location>
</feature>
<evidence type="ECO:0000313" key="2">
    <source>
        <dbReference type="EMBL" id="CAK1592101.1"/>
    </source>
</evidence>
<protein>
    <submittedName>
        <fullName evidence="2">Uncharacterized protein</fullName>
    </submittedName>
</protein>
<dbReference type="PANTHER" id="PTHR15109:SF4">
    <property type="entry name" value="FAM193 C-TERMINAL DOMAIN-CONTAINING PROTEIN"/>
    <property type="match status" value="1"/>
</dbReference>
<proteinExistence type="predicted"/>
<dbReference type="InterPro" id="IPR029717">
    <property type="entry name" value="FAM193"/>
</dbReference>
<feature type="compositionally biased region" description="Low complexity" evidence="1">
    <location>
        <begin position="214"/>
        <end position="234"/>
    </location>
</feature>
<dbReference type="Proteomes" id="UP001314205">
    <property type="component" value="Unassembled WGS sequence"/>
</dbReference>
<dbReference type="PANTHER" id="PTHR15109">
    <property type="entry name" value="AGAP004327-PA"/>
    <property type="match status" value="1"/>
</dbReference>
<name>A0AAV1LA35_9NEOP</name>
<gene>
    <name evidence="2" type="ORF">PARMNEM_LOCUS12150</name>
</gene>
<comment type="caution">
    <text evidence="2">The sequence shown here is derived from an EMBL/GenBank/DDBJ whole genome shotgun (WGS) entry which is preliminary data.</text>
</comment>
<keyword evidence="3" id="KW-1185">Reference proteome</keyword>
<accession>A0AAV1LA35</accession>
<evidence type="ECO:0000256" key="1">
    <source>
        <dbReference type="SAM" id="MobiDB-lite"/>
    </source>
</evidence>
<reference evidence="2 3" key="1">
    <citation type="submission" date="2023-11" db="EMBL/GenBank/DDBJ databases">
        <authorList>
            <person name="Hedman E."/>
            <person name="Englund M."/>
            <person name="Stromberg M."/>
            <person name="Nyberg Akerstrom W."/>
            <person name="Nylinder S."/>
            <person name="Jareborg N."/>
            <person name="Kallberg Y."/>
            <person name="Kronander E."/>
        </authorList>
    </citation>
    <scope>NUCLEOTIDE SEQUENCE [LARGE SCALE GENOMIC DNA]</scope>
</reference>